<organism evidence="1">
    <name type="scientific">marine sediment metagenome</name>
    <dbReference type="NCBI Taxonomy" id="412755"/>
    <lineage>
        <taxon>unclassified sequences</taxon>
        <taxon>metagenomes</taxon>
        <taxon>ecological metagenomes</taxon>
    </lineage>
</organism>
<sequence>MEKKKLLQSQTELLSIRRRELDAFKDVVQNTLDTICKELGVSENELDQWRLSEDMKYLEKIKQKTSSKP</sequence>
<protein>
    <submittedName>
        <fullName evidence="1">Uncharacterized protein</fullName>
    </submittedName>
</protein>
<evidence type="ECO:0000313" key="1">
    <source>
        <dbReference type="EMBL" id="GAH48213.1"/>
    </source>
</evidence>
<dbReference type="EMBL" id="BARU01024276">
    <property type="protein sequence ID" value="GAH48213.1"/>
    <property type="molecule type" value="Genomic_DNA"/>
</dbReference>
<dbReference type="AlphaFoldDB" id="X1HSE9"/>
<reference evidence="1" key="1">
    <citation type="journal article" date="2014" name="Front. Microbiol.">
        <title>High frequency of phylogenetically diverse reductive dehalogenase-homologous genes in deep subseafloor sedimentary metagenomes.</title>
        <authorList>
            <person name="Kawai M."/>
            <person name="Futagami T."/>
            <person name="Toyoda A."/>
            <person name="Takaki Y."/>
            <person name="Nishi S."/>
            <person name="Hori S."/>
            <person name="Arai W."/>
            <person name="Tsubouchi T."/>
            <person name="Morono Y."/>
            <person name="Uchiyama I."/>
            <person name="Ito T."/>
            <person name="Fujiyama A."/>
            <person name="Inagaki F."/>
            <person name="Takami H."/>
        </authorList>
    </citation>
    <scope>NUCLEOTIDE SEQUENCE</scope>
    <source>
        <strain evidence="1">Expedition CK06-06</strain>
    </source>
</reference>
<accession>X1HSE9</accession>
<comment type="caution">
    <text evidence="1">The sequence shown here is derived from an EMBL/GenBank/DDBJ whole genome shotgun (WGS) entry which is preliminary data.</text>
</comment>
<name>X1HSE9_9ZZZZ</name>
<gene>
    <name evidence="1" type="ORF">S03H2_39286</name>
</gene>
<proteinExistence type="predicted"/>